<sequence>MSVIEPKNEGHIYWKYNNNNELFLSSMPAKDIDDDNNWIKYTNLDEAVKKIVQHLLSQPNSNQNITTTNVTNKNPVMGIFWKKIENETFVAINPTELAPNWINLYSSDFESIAKELLLQYNENLSEVNKSSVTSNSNGSNKSNGTVDSTRSSKSNGTGDPATTSINEDTTKLAELITKILDGLSSSNPK</sequence>
<proteinExistence type="predicted"/>
<feature type="region of interest" description="Disordered" evidence="1">
    <location>
        <begin position="129"/>
        <end position="168"/>
    </location>
</feature>
<feature type="compositionally biased region" description="Low complexity" evidence="1">
    <location>
        <begin position="129"/>
        <end position="145"/>
    </location>
</feature>
<dbReference type="AlphaFoldDB" id="A0A6C0JMR9"/>
<accession>A0A6C0JMR9</accession>
<organism evidence="2">
    <name type="scientific">viral metagenome</name>
    <dbReference type="NCBI Taxonomy" id="1070528"/>
    <lineage>
        <taxon>unclassified sequences</taxon>
        <taxon>metagenomes</taxon>
        <taxon>organismal metagenomes</taxon>
    </lineage>
</organism>
<dbReference type="EMBL" id="MN740430">
    <property type="protein sequence ID" value="QHU06030.1"/>
    <property type="molecule type" value="Genomic_DNA"/>
</dbReference>
<reference evidence="2" key="1">
    <citation type="journal article" date="2020" name="Nature">
        <title>Giant virus diversity and host interactions through global metagenomics.</title>
        <authorList>
            <person name="Schulz F."/>
            <person name="Roux S."/>
            <person name="Paez-Espino D."/>
            <person name="Jungbluth S."/>
            <person name="Walsh D.A."/>
            <person name="Denef V.J."/>
            <person name="McMahon K.D."/>
            <person name="Konstantinidis K.T."/>
            <person name="Eloe-Fadrosh E.A."/>
            <person name="Kyrpides N.C."/>
            <person name="Woyke T."/>
        </authorList>
    </citation>
    <scope>NUCLEOTIDE SEQUENCE</scope>
    <source>
        <strain evidence="2">GVMAG-M-3300027747-57</strain>
    </source>
</reference>
<feature type="compositionally biased region" description="Polar residues" evidence="1">
    <location>
        <begin position="146"/>
        <end position="167"/>
    </location>
</feature>
<name>A0A6C0JMR9_9ZZZZ</name>
<evidence type="ECO:0000256" key="1">
    <source>
        <dbReference type="SAM" id="MobiDB-lite"/>
    </source>
</evidence>
<evidence type="ECO:0000313" key="2">
    <source>
        <dbReference type="EMBL" id="QHU06030.1"/>
    </source>
</evidence>
<protein>
    <submittedName>
        <fullName evidence="2">Uncharacterized protein</fullName>
    </submittedName>
</protein>